<dbReference type="Proteomes" id="UP000190037">
    <property type="component" value="Unassembled WGS sequence"/>
</dbReference>
<evidence type="ECO:0000313" key="2">
    <source>
        <dbReference type="EMBL" id="OPC79845.1"/>
    </source>
</evidence>
<dbReference type="EMBL" id="MWQN01000001">
    <property type="protein sequence ID" value="OPC79845.1"/>
    <property type="molecule type" value="Genomic_DNA"/>
</dbReference>
<dbReference type="AlphaFoldDB" id="A0A1T3NSX1"/>
<comment type="caution">
    <text evidence="2">The sequence shown here is derived from an EMBL/GenBank/DDBJ whole genome shotgun (WGS) entry which is preliminary data.</text>
</comment>
<evidence type="ECO:0000256" key="1">
    <source>
        <dbReference type="SAM" id="MobiDB-lite"/>
    </source>
</evidence>
<keyword evidence="3" id="KW-1185">Reference proteome</keyword>
<evidence type="ECO:0000313" key="3">
    <source>
        <dbReference type="Proteomes" id="UP000190037"/>
    </source>
</evidence>
<dbReference type="STRING" id="159449.B4N89_01815"/>
<name>A0A1T3NSX1_9ACTN</name>
<organism evidence="2 3">
    <name type="scientific">Embleya scabrispora</name>
    <dbReference type="NCBI Taxonomy" id="159449"/>
    <lineage>
        <taxon>Bacteria</taxon>
        <taxon>Bacillati</taxon>
        <taxon>Actinomycetota</taxon>
        <taxon>Actinomycetes</taxon>
        <taxon>Kitasatosporales</taxon>
        <taxon>Streptomycetaceae</taxon>
        <taxon>Embleya</taxon>
    </lineage>
</organism>
<dbReference type="RefSeq" id="WP_078974115.1">
    <property type="nucleotide sequence ID" value="NZ_MWQN01000001.1"/>
</dbReference>
<reference evidence="2 3" key="1">
    <citation type="submission" date="2017-03" db="EMBL/GenBank/DDBJ databases">
        <title>Draft genome sequence of Streptomyces scabrisporus NF3, endophyte isolated from Amphipterygium adstringens.</title>
        <authorList>
            <person name="Vazquez M."/>
            <person name="Ceapa C.D."/>
            <person name="Rodriguez Luna D."/>
            <person name="Sanchez Esquivel S."/>
        </authorList>
    </citation>
    <scope>NUCLEOTIDE SEQUENCE [LARGE SCALE GENOMIC DNA]</scope>
    <source>
        <strain evidence="2 3">NF3</strain>
    </source>
</reference>
<accession>A0A1T3NSX1</accession>
<sequence>MDQGHPVGVRAEVESDLPGGHFGPAGPGRRQDAAEAWRLREHTARLVALDTRFGAGELLGPAVRAADAAGRAVLGAAPSRDRLAAVAEADQLAGWLAYDADRQPLARRLTARAVRIARLAGDRSAEHFALSQLAMQAIHLRRPDVALRICDDVLRDELPPGVRALFGMRRARAVNQYGEHAAARRLIAETYSRHLQGPGTRDPAWAWWLDAAEITWHHAMLHADNGDWTRAIPLFEQAAAGRIPGSRTAHNDHAYLLHAFAHTRAWSDAADLLTTRVLPAQPGVSSARITHLLADSARLLHVPGRRTAGRDLAHELRAGLTRSAPRTGGG</sequence>
<dbReference type="OrthoDB" id="3428567at2"/>
<feature type="region of interest" description="Disordered" evidence="1">
    <location>
        <begin position="13"/>
        <end position="32"/>
    </location>
</feature>
<gene>
    <name evidence="2" type="ORF">B4N89_01815</name>
</gene>
<protein>
    <submittedName>
        <fullName evidence="2">Uncharacterized protein</fullName>
    </submittedName>
</protein>
<proteinExistence type="predicted"/>